<evidence type="ECO:0000256" key="8">
    <source>
        <dbReference type="ARBA" id="ARBA00072274"/>
    </source>
</evidence>
<evidence type="ECO:0000256" key="7">
    <source>
        <dbReference type="ARBA" id="ARBA00053401"/>
    </source>
</evidence>
<evidence type="ECO:0000256" key="1">
    <source>
        <dbReference type="ARBA" id="ARBA00004496"/>
    </source>
</evidence>
<comment type="function">
    <text evidence="7 10 11">Participates actively in the response to hyperosmotic and heat shock by preventing the aggregation of stress-denatured proteins, in association with DnaK and GrpE. It is the nucleotide exchange factor for DnaK and may function as a thermosensor. Unfolded proteins bind initially to DnaJ; upon interaction with the DnaJ-bound protein, DnaK hydrolyzes its bound ATP, resulting in the formation of a stable complex. GrpE releases ADP from DnaK; ATP binding to DnaK triggers the release of the substrate protein, thus completing the reaction cycle. Several rounds of ATP-dependent interactions between DnaJ, DnaK and GrpE are required for fully efficient folding.</text>
</comment>
<keyword evidence="4 10" id="KW-0963">Cytoplasm</keyword>
<dbReference type="GO" id="GO:0000774">
    <property type="term" value="F:adenyl-nucleotide exchange factor activity"/>
    <property type="evidence" value="ECO:0007669"/>
    <property type="project" value="InterPro"/>
</dbReference>
<evidence type="ECO:0000256" key="14">
    <source>
        <dbReference type="SAM" id="MobiDB-lite"/>
    </source>
</evidence>
<keyword evidence="16" id="KW-1185">Reference proteome</keyword>
<protein>
    <recommendedName>
        <fullName evidence="8 10">Protein GrpE</fullName>
    </recommendedName>
    <alternativeName>
        <fullName evidence="9 10">HSP-70 cofactor</fullName>
    </alternativeName>
</protein>
<dbReference type="Proteomes" id="UP000255367">
    <property type="component" value="Unassembled WGS sequence"/>
</dbReference>
<dbReference type="PRINTS" id="PR00773">
    <property type="entry name" value="GRPEPROTEIN"/>
</dbReference>
<dbReference type="EMBL" id="UHIO01000001">
    <property type="protein sequence ID" value="SUP41073.1"/>
    <property type="molecule type" value="Genomic_DNA"/>
</dbReference>
<feature type="compositionally biased region" description="Polar residues" evidence="14">
    <location>
        <begin position="1"/>
        <end position="15"/>
    </location>
</feature>
<evidence type="ECO:0000256" key="10">
    <source>
        <dbReference type="HAMAP-Rule" id="MF_01151"/>
    </source>
</evidence>
<dbReference type="PANTHER" id="PTHR21237">
    <property type="entry name" value="GRPE PROTEIN"/>
    <property type="match status" value="1"/>
</dbReference>
<dbReference type="PANTHER" id="PTHR21237:SF23">
    <property type="entry name" value="GRPE PROTEIN HOMOLOG, MITOCHONDRIAL"/>
    <property type="match status" value="1"/>
</dbReference>
<dbReference type="GO" id="GO:0006457">
    <property type="term" value="P:protein folding"/>
    <property type="evidence" value="ECO:0007669"/>
    <property type="project" value="InterPro"/>
</dbReference>
<dbReference type="GO" id="GO:0042803">
    <property type="term" value="F:protein homodimerization activity"/>
    <property type="evidence" value="ECO:0007669"/>
    <property type="project" value="InterPro"/>
</dbReference>
<feature type="compositionally biased region" description="Low complexity" evidence="14">
    <location>
        <begin position="21"/>
        <end position="39"/>
    </location>
</feature>
<dbReference type="GO" id="GO:0005737">
    <property type="term" value="C:cytoplasm"/>
    <property type="evidence" value="ECO:0007669"/>
    <property type="project" value="UniProtKB-SubCell"/>
</dbReference>
<comment type="subcellular location">
    <subcellularLocation>
        <location evidence="1 10">Cytoplasm</location>
    </subcellularLocation>
</comment>
<dbReference type="InterPro" id="IPR013805">
    <property type="entry name" value="GrpE_CC"/>
</dbReference>
<dbReference type="PROSITE" id="PS01071">
    <property type="entry name" value="GRPE"/>
    <property type="match status" value="1"/>
</dbReference>
<dbReference type="Gene3D" id="3.90.20.20">
    <property type="match status" value="1"/>
</dbReference>
<dbReference type="GO" id="GO:0051087">
    <property type="term" value="F:protein-folding chaperone binding"/>
    <property type="evidence" value="ECO:0007669"/>
    <property type="project" value="InterPro"/>
</dbReference>
<proteinExistence type="inferred from homology"/>
<dbReference type="SUPFAM" id="SSF51064">
    <property type="entry name" value="Head domain of nucleotide exchange factor GrpE"/>
    <property type="match status" value="1"/>
</dbReference>
<gene>
    <name evidence="10 15" type="primary">grpE</name>
    <name evidence="15" type="ORF">NCTC12020_00474</name>
</gene>
<evidence type="ECO:0000256" key="4">
    <source>
        <dbReference type="ARBA" id="ARBA00022490"/>
    </source>
</evidence>
<keyword evidence="5 10" id="KW-0346">Stress response</keyword>
<evidence type="ECO:0000256" key="2">
    <source>
        <dbReference type="ARBA" id="ARBA00009054"/>
    </source>
</evidence>
<dbReference type="FunFam" id="2.30.22.10:FF:000001">
    <property type="entry name" value="Protein GrpE"/>
    <property type="match status" value="1"/>
</dbReference>
<dbReference type="RefSeq" id="WP_115309719.1">
    <property type="nucleotide sequence ID" value="NZ_UHIO01000001.1"/>
</dbReference>
<dbReference type="SUPFAM" id="SSF58014">
    <property type="entry name" value="Coiled-coil domain of nucleotide exchange factor GrpE"/>
    <property type="match status" value="1"/>
</dbReference>
<dbReference type="CDD" id="cd00446">
    <property type="entry name" value="GrpE"/>
    <property type="match status" value="1"/>
</dbReference>
<feature type="region of interest" description="Disordered" evidence="14">
    <location>
        <begin position="1"/>
        <end position="39"/>
    </location>
</feature>
<evidence type="ECO:0000313" key="15">
    <source>
        <dbReference type="EMBL" id="SUP41073.1"/>
    </source>
</evidence>
<dbReference type="GO" id="GO:0051082">
    <property type="term" value="F:unfolded protein binding"/>
    <property type="evidence" value="ECO:0007669"/>
    <property type="project" value="TreeGrafter"/>
</dbReference>
<evidence type="ECO:0000256" key="13">
    <source>
        <dbReference type="SAM" id="Coils"/>
    </source>
</evidence>
<evidence type="ECO:0000256" key="12">
    <source>
        <dbReference type="RuleBase" id="RU004478"/>
    </source>
</evidence>
<reference evidence="15 16" key="1">
    <citation type="submission" date="2018-06" db="EMBL/GenBank/DDBJ databases">
        <authorList>
            <consortium name="Pathogen Informatics"/>
            <person name="Doyle S."/>
        </authorList>
    </citation>
    <scope>NUCLEOTIDE SEQUENCE [LARGE SCALE GENOMIC DNA]</scope>
    <source>
        <strain evidence="15 16">NCTC12020</strain>
    </source>
</reference>
<evidence type="ECO:0000256" key="11">
    <source>
        <dbReference type="RuleBase" id="RU000639"/>
    </source>
</evidence>
<sequence length="192" mass="21012">MKQTEGQETVSTEEVTANEPEVTVESAEDVAASEATEASDAIGAEADAVQAALAEAEKRFVRLQADFDNFKRRTLQEKDQLAGFVKADVMKDLFGVLDNFERAIAAPTTAETKAFLDGFVMIHQNLMAMLSKHGLAVIDAVGQPFDPNYHQAIMRVPSEEYEDDTVCEVLQTGYTVDGKTVRPAMVKVVHND</sequence>
<comment type="similarity">
    <text evidence="2 10 12">Belongs to the GrpE family.</text>
</comment>
<dbReference type="InterPro" id="IPR009012">
    <property type="entry name" value="GrpE_head"/>
</dbReference>
<comment type="subunit">
    <text evidence="3 10">Homodimer.</text>
</comment>
<dbReference type="NCBIfam" id="NF010738">
    <property type="entry name" value="PRK14140.1"/>
    <property type="match status" value="1"/>
</dbReference>
<keyword evidence="6 10" id="KW-0143">Chaperone</keyword>
<name>A0A380NHA0_9FIRM</name>
<dbReference type="InterPro" id="IPR000740">
    <property type="entry name" value="GrpE"/>
</dbReference>
<accession>A0A380NHA0</accession>
<evidence type="ECO:0000313" key="16">
    <source>
        <dbReference type="Proteomes" id="UP000255367"/>
    </source>
</evidence>
<dbReference type="HAMAP" id="MF_01151">
    <property type="entry name" value="GrpE"/>
    <property type="match status" value="1"/>
</dbReference>
<feature type="coiled-coil region" evidence="13">
    <location>
        <begin position="46"/>
        <end position="73"/>
    </location>
</feature>
<dbReference type="Gene3D" id="2.30.22.10">
    <property type="entry name" value="Head domain of nucleotide exchange factor GrpE"/>
    <property type="match status" value="1"/>
</dbReference>
<evidence type="ECO:0000256" key="6">
    <source>
        <dbReference type="ARBA" id="ARBA00023186"/>
    </source>
</evidence>
<evidence type="ECO:0000256" key="5">
    <source>
        <dbReference type="ARBA" id="ARBA00023016"/>
    </source>
</evidence>
<dbReference type="Pfam" id="PF01025">
    <property type="entry name" value="GrpE"/>
    <property type="match status" value="1"/>
</dbReference>
<dbReference type="AlphaFoldDB" id="A0A380NHA0"/>
<evidence type="ECO:0000256" key="3">
    <source>
        <dbReference type="ARBA" id="ARBA00011738"/>
    </source>
</evidence>
<evidence type="ECO:0000256" key="9">
    <source>
        <dbReference type="ARBA" id="ARBA00076414"/>
    </source>
</evidence>
<keyword evidence="13" id="KW-0175">Coiled coil</keyword>
<organism evidence="15 16">
    <name type="scientific">Veillonella criceti</name>
    <dbReference type="NCBI Taxonomy" id="103891"/>
    <lineage>
        <taxon>Bacteria</taxon>
        <taxon>Bacillati</taxon>
        <taxon>Bacillota</taxon>
        <taxon>Negativicutes</taxon>
        <taxon>Veillonellales</taxon>
        <taxon>Veillonellaceae</taxon>
        <taxon>Veillonella</taxon>
    </lineage>
</organism>
<dbReference type="OrthoDB" id="9812586at2"/>